<evidence type="ECO:0000313" key="1">
    <source>
        <dbReference type="EMBL" id="DBA00657.1"/>
    </source>
</evidence>
<evidence type="ECO:0008006" key="3">
    <source>
        <dbReference type="Google" id="ProtNLM"/>
    </source>
</evidence>
<dbReference type="GO" id="GO:0003697">
    <property type="term" value="F:single-stranded DNA binding"/>
    <property type="evidence" value="ECO:0007669"/>
    <property type="project" value="InterPro"/>
</dbReference>
<dbReference type="InterPro" id="IPR040893">
    <property type="entry name" value="RADX"/>
</dbReference>
<evidence type="ECO:0000313" key="2">
    <source>
        <dbReference type="Proteomes" id="UP001146120"/>
    </source>
</evidence>
<organism evidence="1 2">
    <name type="scientific">Lagenidium giganteum</name>
    <dbReference type="NCBI Taxonomy" id="4803"/>
    <lineage>
        <taxon>Eukaryota</taxon>
        <taxon>Sar</taxon>
        <taxon>Stramenopiles</taxon>
        <taxon>Oomycota</taxon>
        <taxon>Peronosporomycetes</taxon>
        <taxon>Pythiales</taxon>
        <taxon>Pythiaceae</taxon>
    </lineage>
</organism>
<name>A0AAV2Z5D4_9STRA</name>
<dbReference type="EMBL" id="DAKRPA010000060">
    <property type="protein sequence ID" value="DBA00657.1"/>
    <property type="molecule type" value="Genomic_DNA"/>
</dbReference>
<dbReference type="PANTHER" id="PTHR14944:SF2">
    <property type="entry name" value="RPA-RELATED PROTEIN RADX"/>
    <property type="match status" value="1"/>
</dbReference>
<protein>
    <recommendedName>
        <fullName evidence="3">Telomeric single stranded DNA binding POT1/Cdc13 domain-containing protein</fullName>
    </recommendedName>
</protein>
<comment type="caution">
    <text evidence="1">The sequence shown here is derived from an EMBL/GenBank/DDBJ whole genome shotgun (WGS) entry which is preliminary data.</text>
</comment>
<dbReference type="Proteomes" id="UP001146120">
    <property type="component" value="Unassembled WGS sequence"/>
</dbReference>
<reference evidence="1" key="1">
    <citation type="submission" date="2022-11" db="EMBL/GenBank/DDBJ databases">
        <authorList>
            <person name="Morgan W.R."/>
            <person name="Tartar A."/>
        </authorList>
    </citation>
    <scope>NUCLEOTIDE SEQUENCE</scope>
    <source>
        <strain evidence="1">ARSEF 373</strain>
    </source>
</reference>
<dbReference type="AlphaFoldDB" id="A0AAV2Z5D4"/>
<gene>
    <name evidence="1" type="ORF">N0F65_003586</name>
</gene>
<sequence>MGAIKCVLAPNLNDLVRKGHLMPLDILAVSRFDVVEAMDDISDRAAYDVCVLQDVRVHPQRLQEKIVYTSDPHALSDDEAMDIEYGGDTNVRAACAVPLAGERLYYLPLTSDDYMSGWTEGAAASMLDPTALSEPLPRAPTSVCPEWVTDRQQVASLGARIEQKVKTIDTVRDLAASSPGGSSTAHPMVGVVQFKSALIHLGDPSASNALPFAFHIVLADRSHFVEVAFFGSACVRYFRAVAEGDLVQLSGYRAVASTHEPNKIEYFFEHNSIGTVRHVAASEWKSLVAQDVVQNHRRDLDETSSTLDSPDAAMYSTQVASYWLACKLLTSLEVQFWDASARGLQHRMYFDHVGVVSYVGYVQRNRSSQTTQSILSPSQLQSTADARSPGTAKMRMFRWIKTIDRSSRVEMAIQLDASTRPDIFYSLIAGDIVMLTKLTWVTDPSAQQVTSSEDQYQFECATTTQFSAMRANAEVQPFHCIEDCELTSFFAANTISTSKVLHSDEGESWLSGPTAEMHHPRYPFTAYIESLMALPKPQLSKVADLAAASDSLMLLEERHWVVQGAIQLIRAVPNGSVCVEVYDRNHPDHSKLMHLRRNALFQYEPMQSKYQAMAIDHSCASVLQLMPPQFLEGVYLAWKKSFSNRRLVLNGLAKILQGLSHRWMLSTRLYRDSDGRVHTWVEAIFK</sequence>
<reference evidence="1" key="2">
    <citation type="journal article" date="2023" name="Microbiol Resour">
        <title>Decontamination and Annotation of the Draft Genome Sequence of the Oomycete Lagenidium giganteum ARSEF 373.</title>
        <authorList>
            <person name="Morgan W.R."/>
            <person name="Tartar A."/>
        </authorList>
    </citation>
    <scope>NUCLEOTIDE SEQUENCE</scope>
    <source>
        <strain evidence="1">ARSEF 373</strain>
    </source>
</reference>
<accession>A0AAV2Z5D4</accession>
<proteinExistence type="predicted"/>
<dbReference type="PANTHER" id="PTHR14944">
    <property type="entry name" value="RPA-RELATED PROTEIN RADX"/>
    <property type="match status" value="1"/>
</dbReference>
<keyword evidence="2" id="KW-1185">Reference proteome</keyword>